<evidence type="ECO:0000313" key="1">
    <source>
        <dbReference type="EMBL" id="CAG5109561.1"/>
    </source>
</evidence>
<accession>A0ABN7T0G4</accession>
<name>A0ABN7T0G4_OIKDI</name>
<dbReference type="EMBL" id="OU015567">
    <property type="protein sequence ID" value="CAG5109561.1"/>
    <property type="molecule type" value="Genomic_DNA"/>
</dbReference>
<proteinExistence type="predicted"/>
<evidence type="ECO:0000313" key="2">
    <source>
        <dbReference type="Proteomes" id="UP001158576"/>
    </source>
</evidence>
<dbReference type="Proteomes" id="UP001158576">
    <property type="component" value="Chromosome 2"/>
</dbReference>
<organism evidence="1 2">
    <name type="scientific">Oikopleura dioica</name>
    <name type="common">Tunicate</name>
    <dbReference type="NCBI Taxonomy" id="34765"/>
    <lineage>
        <taxon>Eukaryota</taxon>
        <taxon>Metazoa</taxon>
        <taxon>Chordata</taxon>
        <taxon>Tunicata</taxon>
        <taxon>Appendicularia</taxon>
        <taxon>Copelata</taxon>
        <taxon>Oikopleuridae</taxon>
        <taxon>Oikopleura</taxon>
    </lineage>
</organism>
<protein>
    <submittedName>
        <fullName evidence="1">Oidioi.mRNA.OKI2018_I69.chr2.g4081.t1.cds</fullName>
    </submittedName>
</protein>
<gene>
    <name evidence="1" type="ORF">OKIOD_LOCUS12846</name>
</gene>
<keyword evidence="2" id="KW-1185">Reference proteome</keyword>
<sequence>MSGSRAEYILVEDGSCQREACKEKYPRKIERKENIADEKVDESTLLSIGLCCVAEKDFKCYECSSITYNGVNTCGSIEKLEDISSCESDIGCYTKDFIYFSENYDGGYLETITKGCLTSNDQTKTGCSFYQEGDTVRDEDGAPQRIDFDHELCNLNCFNDFCNRKSFIEPDLQLSLKLSNSNKMR</sequence>
<reference evidence="1 2" key="1">
    <citation type="submission" date="2021-04" db="EMBL/GenBank/DDBJ databases">
        <authorList>
            <person name="Bliznina A."/>
        </authorList>
    </citation>
    <scope>NUCLEOTIDE SEQUENCE [LARGE SCALE GENOMIC DNA]</scope>
</reference>